<dbReference type="Gene3D" id="3.90.45.10">
    <property type="entry name" value="Peptide deformylase"/>
    <property type="match status" value="1"/>
</dbReference>
<comment type="cofactor">
    <cofactor evidence="6">
        <name>Fe(2+)</name>
        <dbReference type="ChEBI" id="CHEBI:29033"/>
    </cofactor>
    <text evidence="6">Binds 1 Fe(2+) ion.</text>
</comment>
<sequence length="181" mass="20978">MNKDTSLEKIMAVLTVLEYPDKRLRKIAKPITKFTDELQTKIDDMLDTMYDENGLGLAATQVDYHHRLVVMDFSEERNEPIVFINPEFEILDDEPNEFQEGCLSVPGFYEHIYRAAKVRVKALDRNGKPFTLEVDELMAVCVQHEVDHLDGKLMVDYLTPLKRNRIKSKLEKAHKLAQKQG</sequence>
<feature type="active site" evidence="6">
    <location>
        <position position="145"/>
    </location>
</feature>
<comment type="function">
    <text evidence="6">Removes the formyl group from the N-terminal Met of newly synthesized proteins. Requires at least a dipeptide for an efficient rate of reaction. N-terminal L-methionine is a prerequisite for activity but the enzyme has broad specificity at other positions.</text>
</comment>
<dbReference type="Proteomes" id="UP000184517">
    <property type="component" value="Unassembled WGS sequence"/>
</dbReference>
<dbReference type="EMBL" id="FQVF01000007">
    <property type="protein sequence ID" value="SHF33154.1"/>
    <property type="molecule type" value="Genomic_DNA"/>
</dbReference>
<protein>
    <recommendedName>
        <fullName evidence="6">Peptide deformylase</fullName>
        <shortName evidence="6">PDF</shortName>
        <ecNumber evidence="6">3.5.1.88</ecNumber>
    </recommendedName>
    <alternativeName>
        <fullName evidence="6">Polypeptide deformylase</fullName>
    </alternativeName>
</protein>
<reference evidence="8" key="1">
    <citation type="submission" date="2016-11" db="EMBL/GenBank/DDBJ databases">
        <authorList>
            <person name="Varghese N."/>
            <person name="Submissions S."/>
        </authorList>
    </citation>
    <scope>NUCLEOTIDE SEQUENCE [LARGE SCALE GENOMIC DNA]</scope>
    <source>
        <strain evidence="8">DSM 16579</strain>
    </source>
</reference>
<keyword evidence="5 6" id="KW-0408">Iron</keyword>
<dbReference type="STRING" id="1122206.SAMN02745753_01712"/>
<dbReference type="GO" id="GO:0042586">
    <property type="term" value="F:peptide deformylase activity"/>
    <property type="evidence" value="ECO:0007669"/>
    <property type="project" value="UniProtKB-UniRule"/>
</dbReference>
<comment type="similarity">
    <text evidence="1 6">Belongs to the polypeptide deformylase family.</text>
</comment>
<keyword evidence="2 6" id="KW-0479">Metal-binding</keyword>
<dbReference type="CDD" id="cd00487">
    <property type="entry name" value="Pep_deformylase"/>
    <property type="match status" value="1"/>
</dbReference>
<dbReference type="InterPro" id="IPR036821">
    <property type="entry name" value="Peptide_deformylase_sf"/>
</dbReference>
<gene>
    <name evidence="6" type="primary">def</name>
    <name evidence="7" type="ORF">SAMN02745753_01712</name>
</gene>
<name>A0A1M5ASH9_9GAMM</name>
<dbReference type="PIRSF" id="PIRSF004749">
    <property type="entry name" value="Pep_def"/>
    <property type="match status" value="1"/>
</dbReference>
<dbReference type="GO" id="GO:0046872">
    <property type="term" value="F:metal ion binding"/>
    <property type="evidence" value="ECO:0007669"/>
    <property type="project" value="UniProtKB-KW"/>
</dbReference>
<dbReference type="NCBIfam" id="TIGR00079">
    <property type="entry name" value="pept_deformyl"/>
    <property type="match status" value="1"/>
</dbReference>
<evidence type="ECO:0000256" key="1">
    <source>
        <dbReference type="ARBA" id="ARBA00010759"/>
    </source>
</evidence>
<dbReference type="GO" id="GO:0006412">
    <property type="term" value="P:translation"/>
    <property type="evidence" value="ECO:0007669"/>
    <property type="project" value="UniProtKB-UniRule"/>
</dbReference>
<feature type="binding site" evidence="6">
    <location>
        <position position="102"/>
    </location>
    <ligand>
        <name>Fe cation</name>
        <dbReference type="ChEBI" id="CHEBI:24875"/>
    </ligand>
</feature>
<dbReference type="NCBIfam" id="NF001159">
    <property type="entry name" value="PRK00150.1-3"/>
    <property type="match status" value="1"/>
</dbReference>
<dbReference type="PANTHER" id="PTHR10458">
    <property type="entry name" value="PEPTIDE DEFORMYLASE"/>
    <property type="match status" value="1"/>
</dbReference>
<evidence type="ECO:0000313" key="7">
    <source>
        <dbReference type="EMBL" id="SHF33154.1"/>
    </source>
</evidence>
<evidence type="ECO:0000256" key="5">
    <source>
        <dbReference type="ARBA" id="ARBA00023004"/>
    </source>
</evidence>
<dbReference type="HAMAP" id="MF_00163">
    <property type="entry name" value="Pep_deformylase"/>
    <property type="match status" value="1"/>
</dbReference>
<feature type="binding site" evidence="6">
    <location>
        <position position="148"/>
    </location>
    <ligand>
        <name>Fe cation</name>
        <dbReference type="ChEBI" id="CHEBI:24875"/>
    </ligand>
</feature>
<dbReference type="AlphaFoldDB" id="A0A1M5ASH9"/>
<dbReference type="InterPro" id="IPR023635">
    <property type="entry name" value="Peptide_deformylase"/>
</dbReference>
<dbReference type="SUPFAM" id="SSF56420">
    <property type="entry name" value="Peptide deformylase"/>
    <property type="match status" value="1"/>
</dbReference>
<keyword evidence="8" id="KW-1185">Reference proteome</keyword>
<keyword evidence="3 6" id="KW-0378">Hydrolase</keyword>
<evidence type="ECO:0000256" key="4">
    <source>
        <dbReference type="ARBA" id="ARBA00022917"/>
    </source>
</evidence>
<dbReference type="EC" id="3.5.1.88" evidence="6"/>
<dbReference type="PRINTS" id="PR01576">
    <property type="entry name" value="PDEFORMYLASE"/>
</dbReference>
<evidence type="ECO:0000313" key="8">
    <source>
        <dbReference type="Proteomes" id="UP000184517"/>
    </source>
</evidence>
<feature type="binding site" evidence="6">
    <location>
        <position position="144"/>
    </location>
    <ligand>
        <name>Fe cation</name>
        <dbReference type="ChEBI" id="CHEBI:24875"/>
    </ligand>
</feature>
<evidence type="ECO:0000256" key="3">
    <source>
        <dbReference type="ARBA" id="ARBA00022801"/>
    </source>
</evidence>
<proteinExistence type="inferred from homology"/>
<keyword evidence="4 6" id="KW-0648">Protein biosynthesis</keyword>
<dbReference type="PANTHER" id="PTHR10458:SF21">
    <property type="entry name" value="PEPTIDE DEFORMYLASE"/>
    <property type="match status" value="1"/>
</dbReference>
<comment type="catalytic activity">
    <reaction evidence="6">
        <text>N-terminal N-formyl-L-methionyl-[peptide] + H2O = N-terminal L-methionyl-[peptide] + formate</text>
        <dbReference type="Rhea" id="RHEA:24420"/>
        <dbReference type="Rhea" id="RHEA-COMP:10639"/>
        <dbReference type="Rhea" id="RHEA-COMP:10640"/>
        <dbReference type="ChEBI" id="CHEBI:15377"/>
        <dbReference type="ChEBI" id="CHEBI:15740"/>
        <dbReference type="ChEBI" id="CHEBI:49298"/>
        <dbReference type="ChEBI" id="CHEBI:64731"/>
        <dbReference type="EC" id="3.5.1.88"/>
    </reaction>
</comment>
<dbReference type="FunFam" id="3.90.45.10:FF:000001">
    <property type="entry name" value="Peptide deformylase"/>
    <property type="match status" value="1"/>
</dbReference>
<accession>A0A1M5ASH9</accession>
<organism evidence="7 8">
    <name type="scientific">Marinomonas polaris DSM 16579</name>
    <dbReference type="NCBI Taxonomy" id="1122206"/>
    <lineage>
        <taxon>Bacteria</taxon>
        <taxon>Pseudomonadati</taxon>
        <taxon>Pseudomonadota</taxon>
        <taxon>Gammaproteobacteria</taxon>
        <taxon>Oceanospirillales</taxon>
        <taxon>Oceanospirillaceae</taxon>
        <taxon>Marinomonas</taxon>
    </lineage>
</organism>
<evidence type="ECO:0000256" key="2">
    <source>
        <dbReference type="ARBA" id="ARBA00022723"/>
    </source>
</evidence>
<dbReference type="Pfam" id="PF01327">
    <property type="entry name" value="Pep_deformylase"/>
    <property type="match status" value="1"/>
</dbReference>
<evidence type="ECO:0000256" key="6">
    <source>
        <dbReference type="HAMAP-Rule" id="MF_00163"/>
    </source>
</evidence>